<gene>
    <name evidence="14" type="ORF">HNR50_003260</name>
</gene>
<dbReference type="SUPFAM" id="SSF47384">
    <property type="entry name" value="Homodimeric domain of signal transducing histidine kinase"/>
    <property type="match status" value="1"/>
</dbReference>
<evidence type="ECO:0000256" key="8">
    <source>
        <dbReference type="ARBA" id="ARBA00022777"/>
    </source>
</evidence>
<dbReference type="InterPro" id="IPR003661">
    <property type="entry name" value="HisK_dim/P_dom"/>
</dbReference>
<keyword evidence="5" id="KW-0597">Phosphoprotein</keyword>
<dbReference type="Pfam" id="PF00512">
    <property type="entry name" value="HisKA"/>
    <property type="match status" value="1"/>
</dbReference>
<dbReference type="PROSITE" id="PS50109">
    <property type="entry name" value="HIS_KIN"/>
    <property type="match status" value="1"/>
</dbReference>
<dbReference type="Gene3D" id="3.30.450.20">
    <property type="entry name" value="PAS domain"/>
    <property type="match status" value="3"/>
</dbReference>
<evidence type="ECO:0000256" key="5">
    <source>
        <dbReference type="ARBA" id="ARBA00022553"/>
    </source>
</evidence>
<keyword evidence="10 11" id="KW-0472">Membrane</keyword>
<comment type="subcellular location">
    <subcellularLocation>
        <location evidence="2">Cell membrane</location>
        <topology evidence="2">Multi-pass membrane protein</topology>
    </subcellularLocation>
</comment>
<dbReference type="PANTHER" id="PTHR43065">
    <property type="entry name" value="SENSOR HISTIDINE KINASE"/>
    <property type="match status" value="1"/>
</dbReference>
<feature type="domain" description="HAMP" evidence="13">
    <location>
        <begin position="297"/>
        <end position="349"/>
    </location>
</feature>
<dbReference type="SUPFAM" id="SSF55874">
    <property type="entry name" value="ATPase domain of HSP90 chaperone/DNA topoisomerase II/histidine kinase"/>
    <property type="match status" value="1"/>
</dbReference>
<dbReference type="Gene3D" id="1.10.287.130">
    <property type="match status" value="1"/>
</dbReference>
<evidence type="ECO:0000256" key="11">
    <source>
        <dbReference type="SAM" id="Phobius"/>
    </source>
</evidence>
<dbReference type="Pfam" id="PF13188">
    <property type="entry name" value="PAS_8"/>
    <property type="match status" value="1"/>
</dbReference>
<evidence type="ECO:0000256" key="7">
    <source>
        <dbReference type="ARBA" id="ARBA00022692"/>
    </source>
</evidence>
<dbReference type="SMART" id="SM00387">
    <property type="entry name" value="HATPase_c"/>
    <property type="match status" value="1"/>
</dbReference>
<dbReference type="EC" id="2.7.13.3" evidence="3"/>
<keyword evidence="6" id="KW-0808">Transferase</keyword>
<reference evidence="14 15" key="1">
    <citation type="submission" date="2020-08" db="EMBL/GenBank/DDBJ databases">
        <title>Genomic Encyclopedia of Type Strains, Phase IV (KMG-IV): sequencing the most valuable type-strain genomes for metagenomic binning, comparative biology and taxonomic classification.</title>
        <authorList>
            <person name="Goeker M."/>
        </authorList>
    </citation>
    <scope>NUCLEOTIDE SEQUENCE [LARGE SCALE GENOMIC DNA]</scope>
    <source>
        <strain evidence="14 15">DSM 2461</strain>
    </source>
</reference>
<dbReference type="CDD" id="cd12912">
    <property type="entry name" value="PDC2_MCP_like"/>
    <property type="match status" value="1"/>
</dbReference>
<dbReference type="PROSITE" id="PS50885">
    <property type="entry name" value="HAMP"/>
    <property type="match status" value="1"/>
</dbReference>
<evidence type="ECO:0000256" key="3">
    <source>
        <dbReference type="ARBA" id="ARBA00012438"/>
    </source>
</evidence>
<dbReference type="EMBL" id="JACHGJ010000007">
    <property type="protein sequence ID" value="MBB6481580.1"/>
    <property type="molecule type" value="Genomic_DNA"/>
</dbReference>
<sequence length="735" mass="83204">MALIKSLRKALTLSFVLISLLPVVFFGVFSLQILNRNLQSEIEEKNLLLSRSLSREIDVFKSESMDFLKLIKDLTEENEIASESETDDLLLSMLSINKNFDMIQIISAEGRVRHLAPVDENIRMMNLSYLEIYKRTEETGEPLWSPTYISPQSGSPTVILSLPMKNGMVLGYLNLDYLSRIVEATNIAGTGFVAATDRDGTVIAHKNRQFVRERQKLVSLMPVKKGISGETGTYRYSHLDREYLGSVSRTESTGWIVLVSQPVKEAFSSIYTIINIVIFGSFLALVLSILIAYLSLKRILQPLAYLNNDSRFAAEGDYDRPFHSSKYSEINQLINSFQVMIGAVNQREMKLKELQFFLKDIINSMPSALICVDQDLNITLLNRTAEKRLSDMDDDPMGKKMGVLIPRLKGEESAIKESIEKGIPKEIRKLRRVEKSHSYFEDILVYPLVDYEAEGAVIRIDDVTEKTKMEELLIQSEKMLSIGGLAAGMAHEINNPLAGIMQTANVLNKRLIDKVDIPANKKIADELGINLDDMKTFMERREIPRMIDSMLDSGKRISSIVSNMLNFSRKSDSRKSTVSLSVLIDQTIEIAGTDYDMKKEQDFRNIRIIREFQSPMNPVVCESSKLQQVFLNLLRNGAQAMEKQTEDPQFIIRIYHDQKNNMACIEVEDNGPGMDEDIKSRIFEPFFTTKPPGIGTGLGLSVSYFIIHEEHRGQMNVESAPGKGSRFIIHLPYSP</sequence>
<dbReference type="InterPro" id="IPR035965">
    <property type="entry name" value="PAS-like_dom_sf"/>
</dbReference>
<name>A0A841RF05_9SPIO</name>
<dbReference type="NCBIfam" id="TIGR00229">
    <property type="entry name" value="sensory_box"/>
    <property type="match status" value="1"/>
</dbReference>
<dbReference type="SUPFAM" id="SSF55785">
    <property type="entry name" value="PYP-like sensor domain (PAS domain)"/>
    <property type="match status" value="1"/>
</dbReference>
<evidence type="ECO:0000256" key="2">
    <source>
        <dbReference type="ARBA" id="ARBA00004651"/>
    </source>
</evidence>
<dbReference type="InterPro" id="IPR036890">
    <property type="entry name" value="HATPase_C_sf"/>
</dbReference>
<dbReference type="InterPro" id="IPR003660">
    <property type="entry name" value="HAMP_dom"/>
</dbReference>
<dbReference type="Proteomes" id="UP000587760">
    <property type="component" value="Unassembled WGS sequence"/>
</dbReference>
<keyword evidence="15" id="KW-1185">Reference proteome</keyword>
<dbReference type="InterPro" id="IPR000014">
    <property type="entry name" value="PAS"/>
</dbReference>
<comment type="caution">
    <text evidence="14">The sequence shown here is derived from an EMBL/GenBank/DDBJ whole genome shotgun (WGS) entry which is preliminary data.</text>
</comment>
<dbReference type="CDD" id="cd18773">
    <property type="entry name" value="PDC1_HK_sensor"/>
    <property type="match status" value="1"/>
</dbReference>
<dbReference type="GO" id="GO:0005886">
    <property type="term" value="C:plasma membrane"/>
    <property type="evidence" value="ECO:0007669"/>
    <property type="project" value="UniProtKB-SubCell"/>
</dbReference>
<comment type="catalytic activity">
    <reaction evidence="1">
        <text>ATP + protein L-histidine = ADP + protein N-phospho-L-histidine.</text>
        <dbReference type="EC" id="2.7.13.3"/>
    </reaction>
</comment>
<evidence type="ECO:0000313" key="14">
    <source>
        <dbReference type="EMBL" id="MBB6481580.1"/>
    </source>
</evidence>
<keyword evidence="4" id="KW-1003">Cell membrane</keyword>
<protein>
    <recommendedName>
        <fullName evidence="3">histidine kinase</fullName>
        <ecNumber evidence="3">2.7.13.3</ecNumber>
    </recommendedName>
</protein>
<evidence type="ECO:0000256" key="10">
    <source>
        <dbReference type="ARBA" id="ARBA00023136"/>
    </source>
</evidence>
<evidence type="ECO:0000259" key="13">
    <source>
        <dbReference type="PROSITE" id="PS50885"/>
    </source>
</evidence>
<evidence type="ECO:0000256" key="9">
    <source>
        <dbReference type="ARBA" id="ARBA00022989"/>
    </source>
</evidence>
<keyword evidence="8" id="KW-0418">Kinase</keyword>
<evidence type="ECO:0000313" key="15">
    <source>
        <dbReference type="Proteomes" id="UP000587760"/>
    </source>
</evidence>
<dbReference type="InterPro" id="IPR033479">
    <property type="entry name" value="dCache_1"/>
</dbReference>
<dbReference type="Pfam" id="PF02518">
    <property type="entry name" value="HATPase_c"/>
    <property type="match status" value="1"/>
</dbReference>
<dbReference type="AlphaFoldDB" id="A0A841RF05"/>
<dbReference type="CDD" id="cd00082">
    <property type="entry name" value="HisKA"/>
    <property type="match status" value="1"/>
</dbReference>
<proteinExistence type="predicted"/>
<dbReference type="Pfam" id="PF02743">
    <property type="entry name" value="dCache_1"/>
    <property type="match status" value="1"/>
</dbReference>
<dbReference type="RefSeq" id="WP_184747820.1">
    <property type="nucleotide sequence ID" value="NZ_JACHGJ010000007.1"/>
</dbReference>
<dbReference type="SMART" id="SM00388">
    <property type="entry name" value="HisKA"/>
    <property type="match status" value="1"/>
</dbReference>
<evidence type="ECO:0000256" key="6">
    <source>
        <dbReference type="ARBA" id="ARBA00022679"/>
    </source>
</evidence>
<keyword evidence="9 11" id="KW-1133">Transmembrane helix</keyword>
<dbReference type="GO" id="GO:0000155">
    <property type="term" value="F:phosphorelay sensor kinase activity"/>
    <property type="evidence" value="ECO:0007669"/>
    <property type="project" value="InterPro"/>
</dbReference>
<dbReference type="Gene3D" id="3.30.565.10">
    <property type="entry name" value="Histidine kinase-like ATPase, C-terminal domain"/>
    <property type="match status" value="1"/>
</dbReference>
<dbReference type="InterPro" id="IPR005467">
    <property type="entry name" value="His_kinase_dom"/>
</dbReference>
<evidence type="ECO:0000256" key="1">
    <source>
        <dbReference type="ARBA" id="ARBA00000085"/>
    </source>
</evidence>
<dbReference type="PANTHER" id="PTHR43065:SF42">
    <property type="entry name" value="TWO-COMPONENT SENSOR PPRA"/>
    <property type="match status" value="1"/>
</dbReference>
<dbReference type="InterPro" id="IPR004358">
    <property type="entry name" value="Sig_transdc_His_kin-like_C"/>
</dbReference>
<evidence type="ECO:0000259" key="12">
    <source>
        <dbReference type="PROSITE" id="PS50109"/>
    </source>
</evidence>
<accession>A0A841RF05</accession>
<dbReference type="InterPro" id="IPR003594">
    <property type="entry name" value="HATPase_dom"/>
</dbReference>
<feature type="transmembrane region" description="Helical" evidence="11">
    <location>
        <begin position="270"/>
        <end position="296"/>
    </location>
</feature>
<dbReference type="PRINTS" id="PR00344">
    <property type="entry name" value="BCTRLSENSOR"/>
</dbReference>
<keyword evidence="7 11" id="KW-0812">Transmembrane</keyword>
<feature type="domain" description="Histidine kinase" evidence="12">
    <location>
        <begin position="488"/>
        <end position="735"/>
    </location>
</feature>
<organism evidence="14 15">
    <name type="scientific">Spirochaeta isovalerica</name>
    <dbReference type="NCBI Taxonomy" id="150"/>
    <lineage>
        <taxon>Bacteria</taxon>
        <taxon>Pseudomonadati</taxon>
        <taxon>Spirochaetota</taxon>
        <taxon>Spirochaetia</taxon>
        <taxon>Spirochaetales</taxon>
        <taxon>Spirochaetaceae</taxon>
        <taxon>Spirochaeta</taxon>
    </lineage>
</organism>
<evidence type="ECO:0000256" key="4">
    <source>
        <dbReference type="ARBA" id="ARBA00022475"/>
    </source>
</evidence>
<dbReference type="InterPro" id="IPR036097">
    <property type="entry name" value="HisK_dim/P_sf"/>
</dbReference>